<dbReference type="GO" id="GO:0009086">
    <property type="term" value="P:methionine biosynthetic process"/>
    <property type="evidence" value="ECO:0007669"/>
    <property type="project" value="TreeGrafter"/>
</dbReference>
<evidence type="ECO:0000259" key="2">
    <source>
        <dbReference type="Pfam" id="PF00561"/>
    </source>
</evidence>
<organism evidence="3 4">
    <name type="scientific">Stichopus japonicus</name>
    <name type="common">Sea cucumber</name>
    <dbReference type="NCBI Taxonomy" id="307972"/>
    <lineage>
        <taxon>Eukaryota</taxon>
        <taxon>Metazoa</taxon>
        <taxon>Echinodermata</taxon>
        <taxon>Eleutherozoa</taxon>
        <taxon>Echinozoa</taxon>
        <taxon>Holothuroidea</taxon>
        <taxon>Aspidochirotacea</taxon>
        <taxon>Aspidochirotida</taxon>
        <taxon>Stichopodidae</taxon>
        <taxon>Apostichopus</taxon>
    </lineage>
</organism>
<dbReference type="OrthoDB" id="444135at2759"/>
<dbReference type="HAMAP" id="MF_00296">
    <property type="entry name" value="MetX_acyltransf"/>
    <property type="match status" value="1"/>
</dbReference>
<sequence length="466" mass="52664">MKSSKLFHQSYCWLRSQYQLKRLVLQSRSATSSKHFHNGNSSNQKPESIEELPQLRLPDWDKEIKFKGLETDFPCLSKIPSSGPEPTYENVLSGYQICKLEEPFHMKLNNGVLPQVDIAYETWGELMMIKVMLSSFILDCHLALMLRATRIILLLVGGRSLLGQVLQSILINSLSSAVTYLEDAMAPLTNQPYGTTFPMVTVDDIVNAQFKLLDKLGIGQIHASVGSSLGGMCSLSAGALYPDRVKRVISISACLSTYPTSIGLRYLQRRAIMMDPNWNRGHYYGKSYPRMGMKLARELATITYRSGPEWHERFGRKVINEDEQPSLCPYFMIESYIEYQGESFSTKFDPNTLLYISKAMDLFDMGEGFASLEESVKKIQCPVLVLGVQTDMLIPSWQQKEVVEVLRKTGNDKVTYYELDSLFGHDTFLLDLSNVGGAIKGSLETNLKEVGTVRKEAPKWMTYKEA</sequence>
<evidence type="ECO:0000313" key="3">
    <source>
        <dbReference type="EMBL" id="PIK48200.1"/>
    </source>
</evidence>
<keyword evidence="4" id="KW-1185">Reference proteome</keyword>
<dbReference type="Proteomes" id="UP000230750">
    <property type="component" value="Unassembled WGS sequence"/>
</dbReference>
<proteinExistence type="inferred from homology"/>
<dbReference type="GO" id="GO:0009092">
    <property type="term" value="P:homoserine metabolic process"/>
    <property type="evidence" value="ECO:0007669"/>
    <property type="project" value="TreeGrafter"/>
</dbReference>
<comment type="caution">
    <text evidence="3">The sequence shown here is derived from an EMBL/GenBank/DDBJ whole genome shotgun (WGS) entry which is preliminary data.</text>
</comment>
<dbReference type="InterPro" id="IPR000073">
    <property type="entry name" value="AB_hydrolase_1"/>
</dbReference>
<dbReference type="GO" id="GO:0006535">
    <property type="term" value="P:cysteine biosynthetic process from serine"/>
    <property type="evidence" value="ECO:0007669"/>
    <property type="project" value="TreeGrafter"/>
</dbReference>
<dbReference type="EMBL" id="MRZV01000536">
    <property type="protein sequence ID" value="PIK48200.1"/>
    <property type="molecule type" value="Genomic_DNA"/>
</dbReference>
<reference evidence="3 4" key="1">
    <citation type="journal article" date="2017" name="PLoS Biol.">
        <title>The sea cucumber genome provides insights into morphological evolution and visceral regeneration.</title>
        <authorList>
            <person name="Zhang X."/>
            <person name="Sun L."/>
            <person name="Yuan J."/>
            <person name="Sun Y."/>
            <person name="Gao Y."/>
            <person name="Zhang L."/>
            <person name="Li S."/>
            <person name="Dai H."/>
            <person name="Hamel J.F."/>
            <person name="Liu C."/>
            <person name="Yu Y."/>
            <person name="Liu S."/>
            <person name="Lin W."/>
            <person name="Guo K."/>
            <person name="Jin S."/>
            <person name="Xu P."/>
            <person name="Storey K.B."/>
            <person name="Huan P."/>
            <person name="Zhang T."/>
            <person name="Zhou Y."/>
            <person name="Zhang J."/>
            <person name="Lin C."/>
            <person name="Li X."/>
            <person name="Xing L."/>
            <person name="Huo D."/>
            <person name="Sun M."/>
            <person name="Wang L."/>
            <person name="Mercier A."/>
            <person name="Li F."/>
            <person name="Yang H."/>
            <person name="Xiang J."/>
        </authorList>
    </citation>
    <scope>NUCLEOTIDE SEQUENCE [LARGE SCALE GENOMIC DNA]</scope>
    <source>
        <strain evidence="3">Shaxun</strain>
        <tissue evidence="3">Muscle</tissue>
    </source>
</reference>
<dbReference type="InterPro" id="IPR029058">
    <property type="entry name" value="AB_hydrolase_fold"/>
</dbReference>
<dbReference type="GO" id="GO:0009001">
    <property type="term" value="F:serine O-acetyltransferase activity"/>
    <property type="evidence" value="ECO:0007669"/>
    <property type="project" value="TreeGrafter"/>
</dbReference>
<dbReference type="GO" id="GO:0005739">
    <property type="term" value="C:mitochondrion"/>
    <property type="evidence" value="ECO:0007669"/>
    <property type="project" value="TreeGrafter"/>
</dbReference>
<gene>
    <name evidence="3" type="ORF">BSL78_14943</name>
</gene>
<dbReference type="SUPFAM" id="SSF53474">
    <property type="entry name" value="alpha/beta-Hydrolases"/>
    <property type="match status" value="1"/>
</dbReference>
<protein>
    <submittedName>
        <fullName evidence="3">Putative serine-O-acetyltransferase cys2</fullName>
    </submittedName>
</protein>
<accession>A0A2G8KJR5</accession>
<dbReference type="Pfam" id="PF00561">
    <property type="entry name" value="Abhydrolase_1"/>
    <property type="match status" value="1"/>
</dbReference>
<dbReference type="Gene3D" id="3.40.50.1820">
    <property type="entry name" value="alpha/beta hydrolase"/>
    <property type="match status" value="1"/>
</dbReference>
<dbReference type="PANTHER" id="PTHR32268">
    <property type="entry name" value="HOMOSERINE O-ACETYLTRANSFERASE"/>
    <property type="match status" value="1"/>
</dbReference>
<dbReference type="PANTHER" id="PTHR32268:SF16">
    <property type="entry name" value="SERINE O-SUCCINYLTRANSFERASE"/>
    <property type="match status" value="1"/>
</dbReference>
<dbReference type="AlphaFoldDB" id="A0A2G8KJR5"/>
<keyword evidence="3" id="KW-0808">Transferase</keyword>
<evidence type="ECO:0000256" key="1">
    <source>
        <dbReference type="ARBA" id="ARBA00006886"/>
    </source>
</evidence>
<evidence type="ECO:0000313" key="4">
    <source>
        <dbReference type="Proteomes" id="UP000230750"/>
    </source>
</evidence>
<dbReference type="GO" id="GO:0004414">
    <property type="term" value="F:homoserine O-acetyltransferase activity"/>
    <property type="evidence" value="ECO:0007669"/>
    <property type="project" value="TreeGrafter"/>
</dbReference>
<dbReference type="STRING" id="307972.A0A2G8KJR5"/>
<comment type="similarity">
    <text evidence="1">Belongs to the AB hydrolase superfamily. MetX family.</text>
</comment>
<name>A0A2G8KJR5_STIJA</name>
<feature type="domain" description="AB hydrolase-1" evidence="2">
    <location>
        <begin position="191"/>
        <end position="406"/>
    </location>
</feature>
<dbReference type="InterPro" id="IPR008220">
    <property type="entry name" value="HAT_MetX-like"/>
</dbReference>